<gene>
    <name evidence="1" type="ORF">AOQ84DRAFT_160061</name>
</gene>
<keyword evidence="2" id="KW-1185">Reference proteome</keyword>
<protein>
    <submittedName>
        <fullName evidence="1">Uncharacterized protein</fullName>
    </submittedName>
</protein>
<organism evidence="1 2">
    <name type="scientific">Glonium stellatum</name>
    <dbReference type="NCBI Taxonomy" id="574774"/>
    <lineage>
        <taxon>Eukaryota</taxon>
        <taxon>Fungi</taxon>
        <taxon>Dikarya</taxon>
        <taxon>Ascomycota</taxon>
        <taxon>Pezizomycotina</taxon>
        <taxon>Dothideomycetes</taxon>
        <taxon>Pleosporomycetidae</taxon>
        <taxon>Gloniales</taxon>
        <taxon>Gloniaceae</taxon>
        <taxon>Glonium</taxon>
    </lineage>
</organism>
<evidence type="ECO:0000313" key="2">
    <source>
        <dbReference type="Proteomes" id="UP000250140"/>
    </source>
</evidence>
<dbReference type="OrthoDB" id="6161812at2759"/>
<proteinExistence type="predicted"/>
<sequence>MGRTEANNASAYLRAGQPKEATTALENYWRLQHLTEDQVASLIYPRYSGDIILLA</sequence>
<dbReference type="Proteomes" id="UP000250140">
    <property type="component" value="Unassembled WGS sequence"/>
</dbReference>
<evidence type="ECO:0000313" key="1">
    <source>
        <dbReference type="EMBL" id="OCL03146.1"/>
    </source>
</evidence>
<dbReference type="EMBL" id="KV750799">
    <property type="protein sequence ID" value="OCL03146.1"/>
    <property type="molecule type" value="Genomic_DNA"/>
</dbReference>
<dbReference type="AlphaFoldDB" id="A0A8E2ER79"/>
<reference evidence="1 2" key="1">
    <citation type="journal article" date="2016" name="Nat. Commun.">
        <title>Ectomycorrhizal ecology is imprinted in the genome of the dominant symbiotic fungus Cenococcum geophilum.</title>
        <authorList>
            <consortium name="DOE Joint Genome Institute"/>
            <person name="Peter M."/>
            <person name="Kohler A."/>
            <person name="Ohm R.A."/>
            <person name="Kuo A."/>
            <person name="Krutzmann J."/>
            <person name="Morin E."/>
            <person name="Arend M."/>
            <person name="Barry K.W."/>
            <person name="Binder M."/>
            <person name="Choi C."/>
            <person name="Clum A."/>
            <person name="Copeland A."/>
            <person name="Grisel N."/>
            <person name="Haridas S."/>
            <person name="Kipfer T."/>
            <person name="LaButti K."/>
            <person name="Lindquist E."/>
            <person name="Lipzen A."/>
            <person name="Maire R."/>
            <person name="Meier B."/>
            <person name="Mihaltcheva S."/>
            <person name="Molinier V."/>
            <person name="Murat C."/>
            <person name="Poggeler S."/>
            <person name="Quandt C.A."/>
            <person name="Sperisen C."/>
            <person name="Tritt A."/>
            <person name="Tisserant E."/>
            <person name="Crous P.W."/>
            <person name="Henrissat B."/>
            <person name="Nehls U."/>
            <person name="Egli S."/>
            <person name="Spatafora J.W."/>
            <person name="Grigoriev I.V."/>
            <person name="Martin F.M."/>
        </authorList>
    </citation>
    <scope>NUCLEOTIDE SEQUENCE [LARGE SCALE GENOMIC DNA]</scope>
    <source>
        <strain evidence="1 2">CBS 207.34</strain>
    </source>
</reference>
<accession>A0A8E2ER79</accession>
<name>A0A8E2ER79_9PEZI</name>